<sequence>MMAVDLHTRESTLPSQLVPDRDEDDVLSEYHNFSDQKSSAFEPNEFGSHIASLFPATAEAPSNSDKDDDFISEFTREMAHFMFQDDDQFHLSGIGSSDLEMSWDSTDSSQSTLWSPFGSNQGSPEGPSLEPTPPATPCDGKDSCPETAYDVVGTFDKMNIDERGHSKYLHGYGNHRSFNQALIDQQIRAVQLSRLNQKQTMKQKHAAYPESQAQISDHTEPGEQIQQVQKKGKGSSVGSGNARRNRVPPLFTSSTGAAPLQQQQQPQNQQQASGSSTRAVFLGGSGSRTGSSGTGVFLPRVNTAPSESRKKSSGCATVLIPARVVQALQLHFDQMAATSGPKASGFPPLEEVLVNNKDGMYSLQKRQSRKEEPANMQTETRLPQEWTY</sequence>
<dbReference type="PANTHER" id="PTHR33356">
    <property type="entry name" value="TIP41-LIKE PROTEIN"/>
    <property type="match status" value="1"/>
</dbReference>
<feature type="compositionally biased region" description="Low complexity" evidence="1">
    <location>
        <begin position="261"/>
        <end position="271"/>
    </location>
</feature>
<feature type="region of interest" description="Disordered" evidence="1">
    <location>
        <begin position="201"/>
        <end position="310"/>
    </location>
</feature>
<feature type="compositionally biased region" description="Low complexity" evidence="1">
    <location>
        <begin position="226"/>
        <end position="240"/>
    </location>
</feature>
<organism evidence="2 3">
    <name type="scientific">Acacia crassicarpa</name>
    <name type="common">northern wattle</name>
    <dbReference type="NCBI Taxonomy" id="499986"/>
    <lineage>
        <taxon>Eukaryota</taxon>
        <taxon>Viridiplantae</taxon>
        <taxon>Streptophyta</taxon>
        <taxon>Embryophyta</taxon>
        <taxon>Tracheophyta</taxon>
        <taxon>Spermatophyta</taxon>
        <taxon>Magnoliopsida</taxon>
        <taxon>eudicotyledons</taxon>
        <taxon>Gunneridae</taxon>
        <taxon>Pentapetalae</taxon>
        <taxon>rosids</taxon>
        <taxon>fabids</taxon>
        <taxon>Fabales</taxon>
        <taxon>Fabaceae</taxon>
        <taxon>Caesalpinioideae</taxon>
        <taxon>mimosoid clade</taxon>
        <taxon>Acacieae</taxon>
        <taxon>Acacia</taxon>
    </lineage>
</organism>
<gene>
    <name evidence="2" type="ORF">QN277_007986</name>
</gene>
<feature type="region of interest" description="Disordered" evidence="1">
    <location>
        <begin position="101"/>
        <end position="144"/>
    </location>
</feature>
<evidence type="ECO:0000313" key="2">
    <source>
        <dbReference type="EMBL" id="KAK4254911.1"/>
    </source>
</evidence>
<accession>A0AAE1IQW1</accession>
<proteinExistence type="predicted"/>
<comment type="caution">
    <text evidence="2">The sequence shown here is derived from an EMBL/GenBank/DDBJ whole genome shotgun (WGS) entry which is preliminary data.</text>
</comment>
<feature type="region of interest" description="Disordered" evidence="1">
    <location>
        <begin position="1"/>
        <end position="23"/>
    </location>
</feature>
<evidence type="ECO:0000313" key="3">
    <source>
        <dbReference type="Proteomes" id="UP001293593"/>
    </source>
</evidence>
<dbReference type="Proteomes" id="UP001293593">
    <property type="component" value="Unassembled WGS sequence"/>
</dbReference>
<feature type="compositionally biased region" description="Basic and acidic residues" evidence="1">
    <location>
        <begin position="1"/>
        <end position="10"/>
    </location>
</feature>
<dbReference type="PANTHER" id="PTHR33356:SF16">
    <property type="entry name" value="G PATCH DOMAIN PROTEIN"/>
    <property type="match status" value="1"/>
</dbReference>
<dbReference type="AlphaFoldDB" id="A0AAE1IQW1"/>
<feature type="compositionally biased region" description="Polar residues" evidence="1">
    <location>
        <begin position="375"/>
        <end position="388"/>
    </location>
</feature>
<evidence type="ECO:0000256" key="1">
    <source>
        <dbReference type="SAM" id="MobiDB-lite"/>
    </source>
</evidence>
<dbReference type="EMBL" id="JAWXYG010000013">
    <property type="protein sequence ID" value="KAK4254911.1"/>
    <property type="molecule type" value="Genomic_DNA"/>
</dbReference>
<reference evidence="2" key="1">
    <citation type="submission" date="2023-10" db="EMBL/GenBank/DDBJ databases">
        <title>Chromosome-level genome of the transformable northern wattle, Acacia crassicarpa.</title>
        <authorList>
            <person name="Massaro I."/>
            <person name="Sinha N.R."/>
            <person name="Poethig S."/>
            <person name="Leichty A.R."/>
        </authorList>
    </citation>
    <scope>NUCLEOTIDE SEQUENCE</scope>
    <source>
        <strain evidence="2">Acra3RX</strain>
        <tissue evidence="2">Leaf</tissue>
    </source>
</reference>
<keyword evidence="3" id="KW-1185">Reference proteome</keyword>
<feature type="region of interest" description="Disordered" evidence="1">
    <location>
        <begin position="364"/>
        <end position="388"/>
    </location>
</feature>
<feature type="compositionally biased region" description="Polar residues" evidence="1">
    <location>
        <begin position="103"/>
        <end position="123"/>
    </location>
</feature>
<protein>
    <submittedName>
        <fullName evidence="2">Uncharacterized protein</fullName>
    </submittedName>
</protein>
<name>A0AAE1IQW1_9FABA</name>